<keyword evidence="8 10" id="KW-0472">Membrane</keyword>
<evidence type="ECO:0000256" key="2">
    <source>
        <dbReference type="ARBA" id="ARBA00005811"/>
    </source>
</evidence>
<dbReference type="Gene3D" id="3.30.420.270">
    <property type="match status" value="1"/>
</dbReference>
<keyword evidence="12" id="KW-1185">Reference proteome</keyword>
<name>A0A4P7XFR7_9ALTE</name>
<comment type="similarity">
    <text evidence="2 10">Belongs to the ExbD/TolR family.</text>
</comment>
<evidence type="ECO:0000313" key="11">
    <source>
        <dbReference type="EMBL" id="QCF25819.1"/>
    </source>
</evidence>
<dbReference type="GO" id="GO:0022857">
    <property type="term" value="F:transmembrane transporter activity"/>
    <property type="evidence" value="ECO:0007669"/>
    <property type="project" value="InterPro"/>
</dbReference>
<keyword evidence="6 10" id="KW-0812">Transmembrane</keyword>
<evidence type="ECO:0000256" key="1">
    <source>
        <dbReference type="ARBA" id="ARBA00004162"/>
    </source>
</evidence>
<protein>
    <recommendedName>
        <fullName evidence="10">Tol-Pal system protein TolR</fullName>
    </recommendedName>
</protein>
<dbReference type="OrthoDB" id="9798629at2"/>
<evidence type="ECO:0000256" key="5">
    <source>
        <dbReference type="ARBA" id="ARBA00022618"/>
    </source>
</evidence>
<accession>A0A4P7XFR7</accession>
<feature type="transmembrane region" description="Helical" evidence="10">
    <location>
        <begin position="21"/>
        <end position="40"/>
    </location>
</feature>
<sequence>MAMNQAPRPRRKSMSDINVVPYIDVMLVLLVIFMITAPMLTQGVSVELPQTTSEPIDMDKDAEPVIVSVDADGAYYLDAGEEPERALSIELVQAQVEKILAQRPDANVLVRGDHKVAYGTVVSLMSRLQQVGAQRVGLITEEPQG</sequence>
<keyword evidence="7 10" id="KW-1133">Transmembrane helix</keyword>
<reference evidence="11 12" key="1">
    <citation type="submission" date="2018-07" db="EMBL/GenBank/DDBJ databases">
        <title>Marsedoiliclastica nanhaica gen. nov. sp. nov., a novel marine hydrocarbonoclastic bacterium isolated from an in-situ enriched hydrocarbon-degrading consortium in deep-sea sediment.</title>
        <authorList>
            <person name="Dong C."/>
            <person name="Ma T."/>
            <person name="Liu R."/>
            <person name="Shao Z."/>
        </authorList>
    </citation>
    <scope>NUCLEOTIDE SEQUENCE [LARGE SCALE GENOMIC DNA]</scope>
    <source>
        <strain evidence="12">soil36-7</strain>
    </source>
</reference>
<evidence type="ECO:0000256" key="7">
    <source>
        <dbReference type="ARBA" id="ARBA00022989"/>
    </source>
</evidence>
<evidence type="ECO:0000256" key="10">
    <source>
        <dbReference type="HAMAP-Rule" id="MF_02203"/>
    </source>
</evidence>
<dbReference type="InterPro" id="IPR014168">
    <property type="entry name" value="Tol-Pal_TolR"/>
</dbReference>
<dbReference type="KEGG" id="hmi:soil367_07730"/>
<evidence type="ECO:0000313" key="12">
    <source>
        <dbReference type="Proteomes" id="UP000298049"/>
    </source>
</evidence>
<comment type="subcellular location">
    <subcellularLocation>
        <location evidence="10">Cell inner membrane</location>
        <topology evidence="10">Single-pass membrane protein</topology>
    </subcellularLocation>
    <subcellularLocation>
        <location evidence="1">Cell membrane</location>
        <topology evidence="1">Single-pass membrane protein</topology>
    </subcellularLocation>
</comment>
<gene>
    <name evidence="10 11" type="primary">tolR</name>
    <name evidence="11" type="ORF">soil367_07730</name>
</gene>
<dbReference type="EMBL" id="CP031093">
    <property type="protein sequence ID" value="QCF25819.1"/>
    <property type="molecule type" value="Genomic_DNA"/>
</dbReference>
<comment type="function">
    <text evidence="10">Part of the Tol-Pal system, which plays a role in outer membrane invagination during cell division and is important for maintaining outer membrane integrity.</text>
</comment>
<dbReference type="Pfam" id="PF02472">
    <property type="entry name" value="ExbD"/>
    <property type="match status" value="1"/>
</dbReference>
<evidence type="ECO:0000256" key="3">
    <source>
        <dbReference type="ARBA" id="ARBA00022475"/>
    </source>
</evidence>
<dbReference type="HAMAP" id="MF_02203">
    <property type="entry name" value="TolR"/>
    <property type="match status" value="1"/>
</dbReference>
<dbReference type="NCBIfam" id="TIGR02801">
    <property type="entry name" value="tolR"/>
    <property type="match status" value="1"/>
</dbReference>
<evidence type="ECO:0000256" key="4">
    <source>
        <dbReference type="ARBA" id="ARBA00022519"/>
    </source>
</evidence>
<organism evidence="11 12">
    <name type="scientific">Hydrocarboniclastica marina</name>
    <dbReference type="NCBI Taxonomy" id="2259620"/>
    <lineage>
        <taxon>Bacteria</taxon>
        <taxon>Pseudomonadati</taxon>
        <taxon>Pseudomonadota</taxon>
        <taxon>Gammaproteobacteria</taxon>
        <taxon>Alteromonadales</taxon>
        <taxon>Alteromonadaceae</taxon>
        <taxon>Hydrocarboniclastica</taxon>
    </lineage>
</organism>
<evidence type="ECO:0000256" key="9">
    <source>
        <dbReference type="ARBA" id="ARBA00023306"/>
    </source>
</evidence>
<dbReference type="Proteomes" id="UP000298049">
    <property type="component" value="Chromosome"/>
</dbReference>
<dbReference type="AlphaFoldDB" id="A0A4P7XFR7"/>
<dbReference type="GO" id="GO:0005886">
    <property type="term" value="C:plasma membrane"/>
    <property type="evidence" value="ECO:0007669"/>
    <property type="project" value="UniProtKB-SubCell"/>
</dbReference>
<keyword evidence="3 10" id="KW-1003">Cell membrane</keyword>
<dbReference type="PANTHER" id="PTHR30558:SF7">
    <property type="entry name" value="TOL-PAL SYSTEM PROTEIN TOLR"/>
    <property type="match status" value="1"/>
</dbReference>
<comment type="subunit">
    <text evidence="10">The Tol-Pal system is composed of five core proteins: the inner membrane proteins TolA, TolQ and TolR, the periplasmic protein TolB and the outer membrane protein Pal. They form a network linking the inner and outer membranes and the peptidoglycan layer.</text>
</comment>
<evidence type="ECO:0000256" key="6">
    <source>
        <dbReference type="ARBA" id="ARBA00022692"/>
    </source>
</evidence>
<dbReference type="GO" id="GO:0051301">
    <property type="term" value="P:cell division"/>
    <property type="evidence" value="ECO:0007669"/>
    <property type="project" value="UniProtKB-UniRule"/>
</dbReference>
<dbReference type="InterPro" id="IPR003400">
    <property type="entry name" value="ExbD"/>
</dbReference>
<evidence type="ECO:0000256" key="8">
    <source>
        <dbReference type="ARBA" id="ARBA00023136"/>
    </source>
</evidence>
<dbReference type="PANTHER" id="PTHR30558">
    <property type="entry name" value="EXBD MEMBRANE COMPONENT OF PMF-DRIVEN MACROMOLECULE IMPORT SYSTEM"/>
    <property type="match status" value="1"/>
</dbReference>
<dbReference type="GO" id="GO:0015031">
    <property type="term" value="P:protein transport"/>
    <property type="evidence" value="ECO:0007669"/>
    <property type="project" value="InterPro"/>
</dbReference>
<keyword evidence="5 10" id="KW-0132">Cell division</keyword>
<keyword evidence="4 10" id="KW-0997">Cell inner membrane</keyword>
<proteinExistence type="inferred from homology"/>
<keyword evidence="9 10" id="KW-0131">Cell cycle</keyword>